<protein>
    <recommendedName>
        <fullName evidence="2">DUF7704 domain-containing protein</fullName>
    </recommendedName>
</protein>
<dbReference type="PANTHER" id="PTHR37019">
    <property type="entry name" value="CHROMOSOME 1, WHOLE GENOME SHOTGUN SEQUENCE"/>
    <property type="match status" value="1"/>
</dbReference>
<keyword evidence="1" id="KW-1133">Transmembrane helix</keyword>
<comment type="caution">
    <text evidence="3">The sequence shown here is derived from an EMBL/GenBank/DDBJ whole genome shotgun (WGS) entry which is preliminary data.</text>
</comment>
<dbReference type="Proteomes" id="UP000760494">
    <property type="component" value="Unassembled WGS sequence"/>
</dbReference>
<evidence type="ECO:0000256" key="1">
    <source>
        <dbReference type="SAM" id="Phobius"/>
    </source>
</evidence>
<dbReference type="EMBL" id="CABFJX010000407">
    <property type="protein sequence ID" value="VTT81296.1"/>
    <property type="molecule type" value="Genomic_DNA"/>
</dbReference>
<name>A0A9Q9UFH9_FUSFU</name>
<feature type="transmembrane region" description="Helical" evidence="1">
    <location>
        <begin position="833"/>
        <end position="853"/>
    </location>
</feature>
<organism evidence="3 4">
    <name type="scientific">Fusarium fujikuroi</name>
    <name type="common">Bakanae and foot rot disease fungus</name>
    <name type="synonym">Gibberella fujikuroi</name>
    <dbReference type="NCBI Taxonomy" id="5127"/>
    <lineage>
        <taxon>Eukaryota</taxon>
        <taxon>Fungi</taxon>
        <taxon>Dikarya</taxon>
        <taxon>Ascomycota</taxon>
        <taxon>Pezizomycotina</taxon>
        <taxon>Sordariomycetes</taxon>
        <taxon>Hypocreomycetidae</taxon>
        <taxon>Hypocreales</taxon>
        <taxon>Nectriaceae</taxon>
        <taxon>Fusarium</taxon>
        <taxon>Fusarium fujikuroi species complex</taxon>
    </lineage>
</organism>
<gene>
    <name evidence="3" type="ORF">C2S_2655</name>
</gene>
<sequence length="1023" mass="117170">MSSPDYVGLDRLDGYHYDSLSVALRNVLDTDIALTTFAQIIDGLPTADVVWDRYSATYEPSHPIINHKTLCEGAFEKAKTFRAQFSMAGVMVDLEKLNAYQNTKPSSRSFQLRLIEMIACALHQIGVRLSQVEKVHDPATTAGHDIESTIKWERPPDNLCRFPPKPTMFIATQFTAHDRYPNGVHDMVGYWAENRILGGVALFDHSQAWTNDDEPNLYFQCTRERVTFRVLTPDNQVSSPFNIYYEKCYAPLHMDKFLNISFRHCVYPYCTHNKGLAISFHAKCVEMVAPFGTPLHEHRLATEHSYRHTSSNHESRRFFIRKLIENALRKAYGKLSPELWHIVSDDDELIRLYAIAELSLQHRKTEWSVDPSVPMLTTVVRMDGVEYVRTLTNSLRIANCQTAKLINPSVSRNLYISSDHLGMRQVILVPNEATSDTVYPAYWQTVSATNRTLTFHGDGLKLRALSTPSIYPRVHWPRPVAPAELDPMAFYYAGWGEGCLEARLRTLTFNEPGITGYSVCWANDEMVSIHVHRNMEHHEADRTLMDEQSDYEDRSRLKWTYYPIQKDEFVQEVWLRGSERYDSTRPLPSQGEGGLRYHFSTPWGLQKYKRPSDIALALVTSQGRNIVAGSFPDHHGQYTPYSNHRHWNLIAKTSVNTPLRVFFSPSDHGIPLIAAPGVLDNHIAAPSPRQTPLGAVPRFNPLHTLHYSSSSLENITEVLVCKSKNEKDMGVIRQFDLENCRMVETSYKKVAGLLLRFYRIWFTWVDPLTVLPTVYALIFTPEFILDGLIPLSMSAYNPDQAFLFHQLAALFAFVAIMLAVLLRVSSDIKVWRVVIGGVLLIDIAILMSVFVSMKQQGRSELSMFRWQDWGNYLFTGWVAVVRALFLAGVGVGVAIMVFETPKRDRDDDRCECRNRSDSLERKNTARGRETYDHNINPTLIFGLDRLRDGLDLVYGRNTFTVFGDIMQLTVRVHLPKPENLIARLQDEGYLRRVPVEVLPRAVKDQIKANGWYQMRPYDQEEPY</sequence>
<feature type="transmembrane region" description="Helical" evidence="1">
    <location>
        <begin position="873"/>
        <end position="898"/>
    </location>
</feature>
<keyword evidence="1" id="KW-0472">Membrane</keyword>
<keyword evidence="1" id="KW-0812">Transmembrane</keyword>
<proteinExistence type="predicted"/>
<accession>A0A9Q9UFH9</accession>
<dbReference type="PANTHER" id="PTHR37019:SF1">
    <property type="entry name" value="EXPERA DOMAIN-CONTAINING PROTEIN"/>
    <property type="match status" value="1"/>
</dbReference>
<evidence type="ECO:0000313" key="3">
    <source>
        <dbReference type="EMBL" id="VTT81296.1"/>
    </source>
</evidence>
<dbReference type="AlphaFoldDB" id="A0A9Q9UFH9"/>
<evidence type="ECO:0000259" key="2">
    <source>
        <dbReference type="Pfam" id="PF24803"/>
    </source>
</evidence>
<reference evidence="3" key="1">
    <citation type="submission" date="2019-05" db="EMBL/GenBank/DDBJ databases">
        <authorList>
            <person name="Piombo E."/>
        </authorList>
    </citation>
    <scope>NUCLEOTIDE SEQUENCE</scope>
    <source>
        <strain evidence="3">C2S</strain>
    </source>
</reference>
<dbReference type="InterPro" id="IPR056121">
    <property type="entry name" value="DUF7704"/>
</dbReference>
<feature type="transmembrane region" description="Helical" evidence="1">
    <location>
        <begin position="802"/>
        <end position="821"/>
    </location>
</feature>
<evidence type="ECO:0000313" key="4">
    <source>
        <dbReference type="Proteomes" id="UP000760494"/>
    </source>
</evidence>
<feature type="domain" description="DUF7704" evidence="2">
    <location>
        <begin position="754"/>
        <end position="889"/>
    </location>
</feature>
<dbReference type="Pfam" id="PF24803">
    <property type="entry name" value="DUF7704"/>
    <property type="match status" value="1"/>
</dbReference>